<dbReference type="InterPro" id="IPR039261">
    <property type="entry name" value="FNR_nucleotide-bd"/>
</dbReference>
<keyword evidence="12" id="KW-0521">NADP</keyword>
<evidence type="ECO:0000256" key="14">
    <source>
        <dbReference type="ARBA" id="ARBA00023004"/>
    </source>
</evidence>
<comment type="cofactor">
    <cofactor evidence="2">
        <name>FAD</name>
        <dbReference type="ChEBI" id="CHEBI:57692"/>
    </cofactor>
</comment>
<evidence type="ECO:0000259" key="23">
    <source>
        <dbReference type="PROSITE" id="PS51384"/>
    </source>
</evidence>
<dbReference type="FunFam" id="2.40.30.10:FF:000034">
    <property type="entry name" value="Flavohemoprotein"/>
    <property type="match status" value="1"/>
</dbReference>
<evidence type="ECO:0000256" key="19">
    <source>
        <dbReference type="ARBA" id="ARBA00048649"/>
    </source>
</evidence>
<dbReference type="CDD" id="cd14777">
    <property type="entry name" value="Yhb1-globin-like"/>
    <property type="match status" value="1"/>
</dbReference>
<evidence type="ECO:0000313" key="25">
    <source>
        <dbReference type="Proteomes" id="UP000823937"/>
    </source>
</evidence>
<dbReference type="FunFam" id="1.10.490.10:FF:000003">
    <property type="entry name" value="Flavohemoprotein"/>
    <property type="match status" value="1"/>
</dbReference>
<dbReference type="GO" id="GO:0046210">
    <property type="term" value="P:nitric oxide catabolic process"/>
    <property type="evidence" value="ECO:0007669"/>
    <property type="project" value="TreeGrafter"/>
</dbReference>
<keyword evidence="10" id="KW-0479">Metal-binding</keyword>
<dbReference type="Pfam" id="PF00042">
    <property type="entry name" value="Globin"/>
    <property type="match status" value="1"/>
</dbReference>
<evidence type="ECO:0000256" key="1">
    <source>
        <dbReference type="ARBA" id="ARBA00001970"/>
    </source>
</evidence>
<evidence type="ECO:0000259" key="22">
    <source>
        <dbReference type="PROSITE" id="PS01033"/>
    </source>
</evidence>
<evidence type="ECO:0000256" key="15">
    <source>
        <dbReference type="ARBA" id="ARBA00023027"/>
    </source>
</evidence>
<dbReference type="Pfam" id="PF00175">
    <property type="entry name" value="NAD_binding_1"/>
    <property type="match status" value="1"/>
</dbReference>
<feature type="domain" description="Globin" evidence="22">
    <location>
        <begin position="2"/>
        <end position="139"/>
    </location>
</feature>
<dbReference type="InterPro" id="IPR017927">
    <property type="entry name" value="FAD-bd_FR_type"/>
</dbReference>
<accession>A0A9D1PJ83</accession>
<evidence type="ECO:0000256" key="9">
    <source>
        <dbReference type="ARBA" id="ARBA00022630"/>
    </source>
</evidence>
<dbReference type="GO" id="GO:0008941">
    <property type="term" value="F:nitric oxide dioxygenase NAD(P)H activity"/>
    <property type="evidence" value="ECO:0007669"/>
    <property type="project" value="UniProtKB-EC"/>
</dbReference>
<dbReference type="PANTHER" id="PTHR43396">
    <property type="entry name" value="FLAVOHEMOPROTEIN"/>
    <property type="match status" value="1"/>
</dbReference>
<comment type="catalytic activity">
    <reaction evidence="20">
        <text>2 nitric oxide + NADPH + 2 O2 = 2 nitrate + NADP(+) + H(+)</text>
        <dbReference type="Rhea" id="RHEA:19465"/>
        <dbReference type="ChEBI" id="CHEBI:15378"/>
        <dbReference type="ChEBI" id="CHEBI:15379"/>
        <dbReference type="ChEBI" id="CHEBI:16480"/>
        <dbReference type="ChEBI" id="CHEBI:17632"/>
        <dbReference type="ChEBI" id="CHEBI:57783"/>
        <dbReference type="ChEBI" id="CHEBI:58349"/>
        <dbReference type="EC" id="1.14.12.17"/>
    </reaction>
</comment>
<dbReference type="Gene3D" id="3.40.50.80">
    <property type="entry name" value="Nucleotide-binding domain of ferredoxin-NADP reductase (FNR) module"/>
    <property type="match status" value="1"/>
</dbReference>
<comment type="cofactor">
    <cofactor evidence="1">
        <name>heme b</name>
        <dbReference type="ChEBI" id="CHEBI:60344"/>
    </cofactor>
</comment>
<dbReference type="PROSITE" id="PS51384">
    <property type="entry name" value="FAD_FR"/>
    <property type="match status" value="1"/>
</dbReference>
<comment type="catalytic activity">
    <reaction evidence="19">
        <text>2 nitric oxide + NADH + 2 O2 = 2 nitrate + NAD(+) + H(+)</text>
        <dbReference type="Rhea" id="RHEA:19469"/>
        <dbReference type="ChEBI" id="CHEBI:15378"/>
        <dbReference type="ChEBI" id="CHEBI:15379"/>
        <dbReference type="ChEBI" id="CHEBI:16480"/>
        <dbReference type="ChEBI" id="CHEBI:17632"/>
        <dbReference type="ChEBI" id="CHEBI:57540"/>
        <dbReference type="ChEBI" id="CHEBI:57945"/>
        <dbReference type="EC" id="1.14.12.17"/>
    </reaction>
</comment>
<dbReference type="SUPFAM" id="SSF63380">
    <property type="entry name" value="Riboflavin synthase domain-like"/>
    <property type="match status" value="1"/>
</dbReference>
<keyword evidence="13 24" id="KW-0560">Oxidoreductase</keyword>
<dbReference type="InterPro" id="IPR017938">
    <property type="entry name" value="Riboflavin_synthase-like_b-brl"/>
</dbReference>
<evidence type="ECO:0000256" key="3">
    <source>
        <dbReference type="ARBA" id="ARBA00006401"/>
    </source>
</evidence>
<comment type="similarity">
    <text evidence="4">Belongs to the globin family. Two-domain flavohemoproteins subfamily.</text>
</comment>
<evidence type="ECO:0000313" key="24">
    <source>
        <dbReference type="EMBL" id="HIV73503.1"/>
    </source>
</evidence>
<dbReference type="SUPFAM" id="SSF52343">
    <property type="entry name" value="Ferredoxin reductase-like, C-terminal NADP-linked domain"/>
    <property type="match status" value="1"/>
</dbReference>
<evidence type="ECO:0000256" key="16">
    <source>
        <dbReference type="ARBA" id="ARBA00030024"/>
    </source>
</evidence>
<dbReference type="InterPro" id="IPR000971">
    <property type="entry name" value="Globin"/>
</dbReference>
<dbReference type="GO" id="GO:0071500">
    <property type="term" value="P:cellular response to nitrosative stress"/>
    <property type="evidence" value="ECO:0007669"/>
    <property type="project" value="TreeGrafter"/>
</dbReference>
<name>A0A9D1PJ83_9BACI</name>
<gene>
    <name evidence="24" type="primary">hmpA</name>
    <name evidence="24" type="ORF">H9895_00300</name>
</gene>
<dbReference type="GO" id="GO:0071949">
    <property type="term" value="F:FAD binding"/>
    <property type="evidence" value="ECO:0007669"/>
    <property type="project" value="TreeGrafter"/>
</dbReference>
<dbReference type="FunFam" id="3.40.50.80:FF:000010">
    <property type="entry name" value="Flavohemoprotein"/>
    <property type="match status" value="1"/>
</dbReference>
<dbReference type="Gene3D" id="1.10.490.10">
    <property type="entry name" value="Globins"/>
    <property type="match status" value="1"/>
</dbReference>
<evidence type="ECO:0000256" key="17">
    <source>
        <dbReference type="ARBA" id="ARBA00030929"/>
    </source>
</evidence>
<dbReference type="InterPro" id="IPR009050">
    <property type="entry name" value="Globin-like_sf"/>
</dbReference>
<keyword evidence="9" id="KW-0285">Flavoprotein</keyword>
<dbReference type="InterPro" id="IPR012292">
    <property type="entry name" value="Globin/Proto"/>
</dbReference>
<keyword evidence="14" id="KW-0408">Iron</keyword>
<dbReference type="InterPro" id="IPR008333">
    <property type="entry name" value="Cbr1-like_FAD-bd_dom"/>
</dbReference>
<dbReference type="Gene3D" id="2.40.30.10">
    <property type="entry name" value="Translation factors"/>
    <property type="match status" value="1"/>
</dbReference>
<keyword evidence="8 21" id="KW-0561">Oxygen transport</keyword>
<dbReference type="GO" id="GO:0005344">
    <property type="term" value="F:oxygen carrier activity"/>
    <property type="evidence" value="ECO:0007669"/>
    <property type="project" value="UniProtKB-KW"/>
</dbReference>
<evidence type="ECO:0000256" key="10">
    <source>
        <dbReference type="ARBA" id="ARBA00022723"/>
    </source>
</evidence>
<keyword evidence="11" id="KW-0274">FAD</keyword>
<dbReference type="EC" id="1.14.12.17" evidence="5"/>
<evidence type="ECO:0000256" key="13">
    <source>
        <dbReference type="ARBA" id="ARBA00023002"/>
    </source>
</evidence>
<evidence type="ECO:0000256" key="11">
    <source>
        <dbReference type="ARBA" id="ARBA00022827"/>
    </source>
</evidence>
<dbReference type="InterPro" id="IPR001433">
    <property type="entry name" value="OxRdtase_FAD/NAD-bd"/>
</dbReference>
<evidence type="ECO:0000256" key="2">
    <source>
        <dbReference type="ARBA" id="ARBA00001974"/>
    </source>
</evidence>
<evidence type="ECO:0000256" key="8">
    <source>
        <dbReference type="ARBA" id="ARBA00022621"/>
    </source>
</evidence>
<evidence type="ECO:0000256" key="20">
    <source>
        <dbReference type="ARBA" id="ARBA00049433"/>
    </source>
</evidence>
<evidence type="ECO:0000256" key="6">
    <source>
        <dbReference type="ARBA" id="ARBA00014637"/>
    </source>
</evidence>
<reference evidence="24" key="2">
    <citation type="submission" date="2021-04" db="EMBL/GenBank/DDBJ databases">
        <authorList>
            <person name="Gilroy R."/>
        </authorList>
    </citation>
    <scope>NUCLEOTIDE SEQUENCE</scope>
    <source>
        <strain evidence="24">CHK169-2315</strain>
    </source>
</reference>
<evidence type="ECO:0000256" key="12">
    <source>
        <dbReference type="ARBA" id="ARBA00022857"/>
    </source>
</evidence>
<keyword evidence="21" id="KW-0813">Transport</keyword>
<dbReference type="NCBIfam" id="NF009805">
    <property type="entry name" value="PRK13289.1"/>
    <property type="match status" value="1"/>
</dbReference>
<dbReference type="EMBL" id="DXHX01000007">
    <property type="protein sequence ID" value="HIV73503.1"/>
    <property type="molecule type" value="Genomic_DNA"/>
</dbReference>
<proteinExistence type="inferred from homology"/>
<dbReference type="GO" id="GO:0046872">
    <property type="term" value="F:metal ion binding"/>
    <property type="evidence" value="ECO:0007669"/>
    <property type="project" value="UniProtKB-KW"/>
</dbReference>
<comment type="caution">
    <text evidence="24">The sequence shown here is derived from an EMBL/GenBank/DDBJ whole genome shotgun (WGS) entry which is preliminary data.</text>
</comment>
<evidence type="ECO:0000256" key="4">
    <source>
        <dbReference type="ARBA" id="ARBA00008414"/>
    </source>
</evidence>
<evidence type="ECO:0000256" key="7">
    <source>
        <dbReference type="ARBA" id="ARBA00022617"/>
    </source>
</evidence>
<keyword evidence="7 21" id="KW-0349">Heme</keyword>
<feature type="domain" description="FAD-binding FR-type" evidence="23">
    <location>
        <begin position="153"/>
        <end position="262"/>
    </location>
</feature>
<reference evidence="24" key="1">
    <citation type="journal article" date="2021" name="PeerJ">
        <title>Extensive microbial diversity within the chicken gut microbiome revealed by metagenomics and culture.</title>
        <authorList>
            <person name="Gilroy R."/>
            <person name="Ravi A."/>
            <person name="Getino M."/>
            <person name="Pursley I."/>
            <person name="Horton D.L."/>
            <person name="Alikhan N.F."/>
            <person name="Baker D."/>
            <person name="Gharbi K."/>
            <person name="Hall N."/>
            <person name="Watson M."/>
            <person name="Adriaenssens E.M."/>
            <person name="Foster-Nyarko E."/>
            <person name="Jarju S."/>
            <person name="Secka A."/>
            <person name="Antonio M."/>
            <person name="Oren A."/>
            <person name="Chaudhuri R.R."/>
            <person name="La Ragione R."/>
            <person name="Hildebrand F."/>
            <person name="Pallen M.J."/>
        </authorList>
    </citation>
    <scope>NUCLEOTIDE SEQUENCE</scope>
    <source>
        <strain evidence="24">CHK169-2315</strain>
    </source>
</reference>
<dbReference type="PRINTS" id="PR00409">
    <property type="entry name" value="PHDIOXRDTASE"/>
</dbReference>
<comment type="similarity">
    <text evidence="3">In the C-terminal section; belongs to the flavoprotein pyridine nucleotide cytochrome reductase family.</text>
</comment>
<keyword evidence="15" id="KW-0520">NAD</keyword>
<dbReference type="Pfam" id="PF00970">
    <property type="entry name" value="FAD_binding_6"/>
    <property type="match status" value="1"/>
</dbReference>
<evidence type="ECO:0000256" key="21">
    <source>
        <dbReference type="RuleBase" id="RU000356"/>
    </source>
</evidence>
<dbReference type="GO" id="GO:0020037">
    <property type="term" value="F:heme binding"/>
    <property type="evidence" value="ECO:0007669"/>
    <property type="project" value="InterPro"/>
</dbReference>
<dbReference type="GO" id="GO:0019825">
    <property type="term" value="F:oxygen binding"/>
    <property type="evidence" value="ECO:0007669"/>
    <property type="project" value="InterPro"/>
</dbReference>
<dbReference type="Proteomes" id="UP000823937">
    <property type="component" value="Unassembled WGS sequence"/>
</dbReference>
<protein>
    <recommendedName>
        <fullName evidence="6">Flavohemoprotein</fullName>
        <ecNumber evidence="5">1.14.12.17</ecNumber>
    </recommendedName>
    <alternativeName>
        <fullName evidence="17">Flavohemoglobin</fullName>
    </alternativeName>
    <alternativeName>
        <fullName evidence="16">Hemoglobin-like protein</fullName>
    </alternativeName>
    <alternativeName>
        <fullName evidence="18">Nitric oxide dioxygenase</fullName>
    </alternativeName>
</protein>
<evidence type="ECO:0000256" key="18">
    <source>
        <dbReference type="ARBA" id="ARBA00033187"/>
    </source>
</evidence>
<evidence type="ECO:0000256" key="5">
    <source>
        <dbReference type="ARBA" id="ARBA00012229"/>
    </source>
</evidence>
<organism evidence="24 25">
    <name type="scientific">Candidatus Pseudogracilibacillus intestinigallinarum</name>
    <dbReference type="NCBI Taxonomy" id="2838742"/>
    <lineage>
        <taxon>Bacteria</taxon>
        <taxon>Bacillati</taxon>
        <taxon>Bacillota</taxon>
        <taxon>Bacilli</taxon>
        <taxon>Bacillales</taxon>
        <taxon>Bacillaceae</taxon>
        <taxon>Pseudogracilibacillus</taxon>
    </lineage>
</organism>
<dbReference type="CDD" id="cd06184">
    <property type="entry name" value="flavohem_like_fad_nad_binding"/>
    <property type="match status" value="1"/>
</dbReference>
<dbReference type="PROSITE" id="PS01033">
    <property type="entry name" value="GLOBIN"/>
    <property type="match status" value="1"/>
</dbReference>
<dbReference type="AlphaFoldDB" id="A0A9D1PJ83"/>
<dbReference type="SUPFAM" id="SSF46458">
    <property type="entry name" value="Globin-like"/>
    <property type="match status" value="1"/>
</dbReference>
<dbReference type="PANTHER" id="PTHR43396:SF3">
    <property type="entry name" value="FLAVOHEMOPROTEIN"/>
    <property type="match status" value="1"/>
</dbReference>
<sequence length="405" mass="45233">MTLSKETMDIIKSTAPVLAEHGKTITTVFYKNMFAANPELLNIFNKTNQAKGQQQEALANMVYQAAANIDQLETIIDEVNLVAHKHRGLNILPEHYPIVGKNLLIAIKEVLGEAATDEIMNAWEETYGVLAKVFIDVEEEMYKEAESKEGGWRGFKDFIVVDKVKESDVITSFYLEPKDGGVVPMYDAGQYLSVRVHPEGAEHKQIRHYTLSTKPNGKQFRISVKKEADYTPNGVVSTHLHDNVHVGDTIEASAPAGLFTLTEEDAPVAFISGGVGITPMLSMFEQLIDEKSTRDITFLHAAQNEKLHAFHEDVKEMVAAAENAKYVYGYSNPINEDGEQDFNGFINKEVLENIKQEDMIYYVVGPVPMMEHVANLLTEIGVPVQNIKYELFGPKQTIIKEAQLA</sequence>